<feature type="transmembrane region" description="Helical" evidence="1">
    <location>
        <begin position="299"/>
        <end position="321"/>
    </location>
</feature>
<protein>
    <submittedName>
        <fullName evidence="2">Uncharacterized protein</fullName>
    </submittedName>
</protein>
<dbReference type="AlphaFoldDB" id="A0A818IIZ9"/>
<keyword evidence="1" id="KW-0812">Transmembrane</keyword>
<keyword evidence="1" id="KW-0472">Membrane</keyword>
<feature type="transmembrane region" description="Helical" evidence="1">
    <location>
        <begin position="422"/>
        <end position="443"/>
    </location>
</feature>
<dbReference type="Proteomes" id="UP000663838">
    <property type="component" value="Unassembled WGS sequence"/>
</dbReference>
<proteinExistence type="predicted"/>
<feature type="transmembrane region" description="Helical" evidence="1">
    <location>
        <begin position="463"/>
        <end position="482"/>
    </location>
</feature>
<dbReference type="EMBL" id="CAJOBS010004787">
    <property type="protein sequence ID" value="CAF4887945.1"/>
    <property type="molecule type" value="Genomic_DNA"/>
</dbReference>
<accession>A0A818IIZ9</accession>
<evidence type="ECO:0000313" key="2">
    <source>
        <dbReference type="EMBL" id="CAF3522175.1"/>
    </source>
</evidence>
<feature type="transmembrane region" description="Helical" evidence="1">
    <location>
        <begin position="390"/>
        <end position="410"/>
    </location>
</feature>
<gene>
    <name evidence="2" type="ORF">KIK155_LOCUS16990</name>
    <name evidence="3" type="ORF">TOA249_LOCUS29774</name>
</gene>
<keyword evidence="1" id="KW-1133">Transmembrane helix</keyword>
<name>A0A818IIZ9_9BILA</name>
<reference evidence="2" key="1">
    <citation type="submission" date="2021-02" db="EMBL/GenBank/DDBJ databases">
        <authorList>
            <person name="Nowell W R."/>
        </authorList>
    </citation>
    <scope>NUCLEOTIDE SEQUENCE</scope>
</reference>
<comment type="caution">
    <text evidence="2">The sequence shown here is derived from an EMBL/GenBank/DDBJ whole genome shotgun (WGS) entry which is preliminary data.</text>
</comment>
<evidence type="ECO:0000313" key="3">
    <source>
        <dbReference type="EMBL" id="CAF4887945.1"/>
    </source>
</evidence>
<sequence>MNSTSYDINSSPDITQMSEAILESNSSQPLVTTNDIDTSNEEKHLLSNQDYLLQSHINNIPLESPASLNSNIPKRQESLISVYDNSNDGEQQQKQQTSQNSFPQIGILGRNQRSQAFTKRLLLSGFPKPILCDRNTIEFDLNEKSNYVSYETFCKQSPSIILITDNLTNNIDDFINHDKQQLIIDARESIEKYLSNQSSQFSLPIPSSYRAFGNLSNWEIENGTQRVGVAIEQASPLNLIKFIHDLSCFSRGIIFLDQYSYNYKQLKSFRHCSFPFVATMIIFTLCFVLSMLENKTNNHYYQACSITGTTSVTLLSLLFLIKPILELIDFIHSFVLRNENKKNIVPRLKFVQRWLQSRRCLAWYSLTFALLHLLFLLFSKNNFHQETSFYPVFFGLFTLVLLCILSFVYLPWISEHLLWREYHLLTAYLGPFCLLISFIHVFINWKYEYYYSSQKRLFNLQFMSMFLPFVVLLLTFIIYGIIRPTMELIQWKENRPRESKTSTITTKDTSLLP</sequence>
<evidence type="ECO:0000256" key="1">
    <source>
        <dbReference type="SAM" id="Phobius"/>
    </source>
</evidence>
<dbReference type="Proteomes" id="UP000663865">
    <property type="component" value="Unassembled WGS sequence"/>
</dbReference>
<feature type="transmembrane region" description="Helical" evidence="1">
    <location>
        <begin position="361"/>
        <end position="378"/>
    </location>
</feature>
<dbReference type="EMBL" id="CAJNYV010002985">
    <property type="protein sequence ID" value="CAF3522175.1"/>
    <property type="molecule type" value="Genomic_DNA"/>
</dbReference>
<evidence type="ECO:0000313" key="4">
    <source>
        <dbReference type="Proteomes" id="UP000663865"/>
    </source>
</evidence>
<organism evidence="2 4">
    <name type="scientific">Rotaria socialis</name>
    <dbReference type="NCBI Taxonomy" id="392032"/>
    <lineage>
        <taxon>Eukaryota</taxon>
        <taxon>Metazoa</taxon>
        <taxon>Spiralia</taxon>
        <taxon>Gnathifera</taxon>
        <taxon>Rotifera</taxon>
        <taxon>Eurotatoria</taxon>
        <taxon>Bdelloidea</taxon>
        <taxon>Philodinida</taxon>
        <taxon>Philodinidae</taxon>
        <taxon>Rotaria</taxon>
    </lineage>
</organism>
<feature type="transmembrane region" description="Helical" evidence="1">
    <location>
        <begin position="274"/>
        <end position="293"/>
    </location>
</feature>